<feature type="compositionally biased region" description="Basic and acidic residues" evidence="1">
    <location>
        <begin position="711"/>
        <end position="733"/>
    </location>
</feature>
<feature type="compositionally biased region" description="Basic and acidic residues" evidence="1">
    <location>
        <begin position="1214"/>
        <end position="1230"/>
    </location>
</feature>
<dbReference type="InterPro" id="IPR044976">
    <property type="entry name" value="FIPS5/FIPS3-like"/>
</dbReference>
<dbReference type="PANTHER" id="PTHR36884:SF1">
    <property type="entry name" value="FIP1[V]-LIKE PROTEIN"/>
    <property type="match status" value="1"/>
</dbReference>
<accession>A0AAD7VKV5</accession>
<keyword evidence="3" id="KW-1185">Reference proteome</keyword>
<feature type="compositionally biased region" description="Basic and acidic residues" evidence="1">
    <location>
        <begin position="753"/>
        <end position="764"/>
    </location>
</feature>
<dbReference type="Proteomes" id="UP001163823">
    <property type="component" value="Chromosome 2"/>
</dbReference>
<dbReference type="EMBL" id="JARAOO010000002">
    <property type="protein sequence ID" value="KAJ7979626.1"/>
    <property type="molecule type" value="Genomic_DNA"/>
</dbReference>
<evidence type="ECO:0000313" key="2">
    <source>
        <dbReference type="EMBL" id="KAJ7979626.1"/>
    </source>
</evidence>
<gene>
    <name evidence="2" type="ORF">O6P43_003004</name>
</gene>
<feature type="compositionally biased region" description="Basic and acidic residues" evidence="1">
    <location>
        <begin position="663"/>
        <end position="675"/>
    </location>
</feature>
<dbReference type="GO" id="GO:0003723">
    <property type="term" value="F:RNA binding"/>
    <property type="evidence" value="ECO:0007669"/>
    <property type="project" value="TreeGrafter"/>
</dbReference>
<comment type="caution">
    <text evidence="2">The sequence shown here is derived from an EMBL/GenBank/DDBJ whole genome shotgun (WGS) entry which is preliminary data.</text>
</comment>
<proteinExistence type="predicted"/>
<evidence type="ECO:0000313" key="3">
    <source>
        <dbReference type="Proteomes" id="UP001163823"/>
    </source>
</evidence>
<feature type="region of interest" description="Disordered" evidence="1">
    <location>
        <begin position="886"/>
        <end position="953"/>
    </location>
</feature>
<feature type="region of interest" description="Disordered" evidence="1">
    <location>
        <begin position="461"/>
        <end position="487"/>
    </location>
</feature>
<feature type="compositionally biased region" description="Low complexity" evidence="1">
    <location>
        <begin position="20"/>
        <end position="29"/>
    </location>
</feature>
<feature type="compositionally biased region" description="Basic and acidic residues" evidence="1">
    <location>
        <begin position="1123"/>
        <end position="1158"/>
    </location>
</feature>
<feature type="compositionally biased region" description="Basic and acidic residues" evidence="1">
    <location>
        <begin position="852"/>
        <end position="871"/>
    </location>
</feature>
<feature type="compositionally biased region" description="Polar residues" evidence="1">
    <location>
        <begin position="1243"/>
        <end position="1257"/>
    </location>
</feature>
<feature type="region of interest" description="Disordered" evidence="1">
    <location>
        <begin position="528"/>
        <end position="871"/>
    </location>
</feature>
<evidence type="ECO:0000256" key="1">
    <source>
        <dbReference type="SAM" id="MobiDB-lite"/>
    </source>
</evidence>
<dbReference type="KEGG" id="qsa:O6P43_003004"/>
<dbReference type="GO" id="GO:0016607">
    <property type="term" value="C:nuclear speck"/>
    <property type="evidence" value="ECO:0007669"/>
    <property type="project" value="TreeGrafter"/>
</dbReference>
<name>A0AAD7VKV5_QUISA</name>
<feature type="compositionally biased region" description="Basic and acidic residues" evidence="1">
    <location>
        <begin position="886"/>
        <end position="917"/>
    </location>
</feature>
<dbReference type="PANTHER" id="PTHR36884">
    <property type="entry name" value="FIP1[III]-LIKE PROTEIN"/>
    <property type="match status" value="1"/>
</dbReference>
<feature type="compositionally biased region" description="Basic and acidic residues" evidence="1">
    <location>
        <begin position="548"/>
        <end position="567"/>
    </location>
</feature>
<feature type="compositionally biased region" description="Basic and acidic residues" evidence="1">
    <location>
        <begin position="635"/>
        <end position="649"/>
    </location>
</feature>
<organism evidence="2 3">
    <name type="scientific">Quillaja saponaria</name>
    <name type="common">Soap bark tree</name>
    <dbReference type="NCBI Taxonomy" id="32244"/>
    <lineage>
        <taxon>Eukaryota</taxon>
        <taxon>Viridiplantae</taxon>
        <taxon>Streptophyta</taxon>
        <taxon>Embryophyta</taxon>
        <taxon>Tracheophyta</taxon>
        <taxon>Spermatophyta</taxon>
        <taxon>Magnoliopsida</taxon>
        <taxon>eudicotyledons</taxon>
        <taxon>Gunneridae</taxon>
        <taxon>Pentapetalae</taxon>
        <taxon>rosids</taxon>
        <taxon>fabids</taxon>
        <taxon>Fabales</taxon>
        <taxon>Quillajaceae</taxon>
        <taxon>Quillaja</taxon>
    </lineage>
</organism>
<feature type="compositionally biased region" description="Basic and acidic residues" evidence="1">
    <location>
        <begin position="1301"/>
        <end position="1313"/>
    </location>
</feature>
<feature type="compositionally biased region" description="Polar residues" evidence="1">
    <location>
        <begin position="620"/>
        <end position="633"/>
    </location>
</feature>
<feature type="compositionally biased region" description="Acidic residues" evidence="1">
    <location>
        <begin position="1260"/>
        <end position="1271"/>
    </location>
</feature>
<dbReference type="GO" id="GO:0006397">
    <property type="term" value="P:mRNA processing"/>
    <property type="evidence" value="ECO:0007669"/>
    <property type="project" value="InterPro"/>
</dbReference>
<feature type="compositionally biased region" description="Basic and acidic residues" evidence="1">
    <location>
        <begin position="924"/>
        <end position="953"/>
    </location>
</feature>
<feature type="region of interest" description="Disordered" evidence="1">
    <location>
        <begin position="1296"/>
        <end position="1347"/>
    </location>
</feature>
<feature type="region of interest" description="Disordered" evidence="1">
    <location>
        <begin position="974"/>
        <end position="1280"/>
    </location>
</feature>
<protein>
    <submittedName>
        <fullName evidence="2">FIP1</fullName>
    </submittedName>
</protein>
<feature type="compositionally biased region" description="Basic residues" evidence="1">
    <location>
        <begin position="1335"/>
        <end position="1346"/>
    </location>
</feature>
<feature type="compositionally biased region" description="Basic and acidic residues" evidence="1">
    <location>
        <begin position="986"/>
        <end position="1115"/>
    </location>
</feature>
<reference evidence="2" key="1">
    <citation type="journal article" date="2023" name="Science">
        <title>Elucidation of the pathway for biosynthesis of saponin adjuvants from the soapbark tree.</title>
        <authorList>
            <person name="Reed J."/>
            <person name="Orme A."/>
            <person name="El-Demerdash A."/>
            <person name="Owen C."/>
            <person name="Martin L.B.B."/>
            <person name="Misra R.C."/>
            <person name="Kikuchi S."/>
            <person name="Rejzek M."/>
            <person name="Martin A.C."/>
            <person name="Harkess A."/>
            <person name="Leebens-Mack J."/>
            <person name="Louveau T."/>
            <person name="Stephenson M.J."/>
            <person name="Osbourn A."/>
        </authorList>
    </citation>
    <scope>NUCLEOTIDE SEQUENCE</scope>
    <source>
        <strain evidence="2">S10</strain>
    </source>
</reference>
<sequence length="1370" mass="154141">MEDDDEFGDLYTDVLRPFASSSTSVSQPQQPSPPAPSYIHRPIDLNIQTDDDEILHGARYSNSDVPCQPINHTVASSYIEPIQDPTSAGPANLGLNMIERDERKENSIEEVKGFEDGDVELRKREDVNYGSESAIDGNQKEAGVKDSDLMDKEVKFDIEEDGTGIEDMGSEPIIPGLSNGGGDGGLSVHGLATNAEASRRDNEIGGQGEGYDWDSDSEDDLQIVLNDNNHGHMVMEGGGMVGDDGEEDEDGDPLVIVADGDPTQAAEEQEWGEDTAQVADGERKEMGETGKASGGVAVAPKVGYSNHVYHPFHSQFKYVRPGAAPMPGATTASPGVPSGQVRPLVNMGHMVGRGRGDWRPAGIKNAPTMQKGFHSGPWANSTAGRGFGGGLDFTLPSHKTIFDVDIDNFEEKPWKFPGEQLRLEATMQSRIRVYESGRTEQDYDPDLPPELAAATGIHDVPIENSNPVKSDVGETDLTKGSTRVRPPLPIGRAIQVEGGYGERLPSIDTRPPRMRDADAIIEIVLQDSADDDSSTGVGLQDQPASAPPREDSREGHVVERDIAKVDSENFGDFPQACKGQKKESVAKRMPFTNPAPNNIPEGDGPLFFPQEELIRYPRSRGQTPVYSGGSFDSTYEERKMQGSTRDRSPRVSPSQNIKIVSSQKEDSVESMEGKRGAPLSSAAISNARESSMEPKDAEFDETAMADGSSGIEKEDRNLNIVNKKDIKDGEVKRQKLTSQVEQPLLQELDDGEDSRAARSSENSKARSGSSKDYQKRRDGFEEEVIQDARPARQINIRRNLDENEHGSRRRDNDGRQELERSRLIMKGRDVSYPPYRDLDPSSAHQLYTKADGFGRQKDKDNPDGGWLRKDEDSARRIRLEETWKRERGDEIGSRHRGKVRENERSDKDDIVPSRKNLDNGTYRVHYDRDAGSRHRERDDSLKSRYETVEDYHSKRRKDEEYLRRDHIEKEEILYGYRENTTRRRRERDEVLDQRKRDDQQRIKDNLDDHYTTRHKDEGWSLRERGDRPRDREEWHRIKQSHEENPSKQERDESRGALRSGRGAEEKPWIGHARTKGDHKVSDKEYLYKDTMRHSEKKRDRIEDGSSHHRARDDAQVRGNQVSGEEKRPRQEKSITRSDRDERNHKENTRKNKETDVSDHNGLSLLKRNQKDQSGHINNVGSKGSIDQGRGEHEIPGHRLSRRHREDVSSDDEQQDSRRGRSKLEQIDKESNVGSSEAGKALDQSAQTVEAGDNQQLMSAEGDDAFDIESNDADTKQSGDRYIDTVEKLKKRSERFKLPMPSEKEALTIKKMESEALPTVKTENPAETEVKQERPPRKRRWISKQRKSMPALELKGLGKLAKDKARMLSMG</sequence>
<feature type="compositionally biased region" description="Polar residues" evidence="1">
    <location>
        <begin position="651"/>
        <end position="662"/>
    </location>
</feature>
<feature type="region of interest" description="Disordered" evidence="1">
    <location>
        <begin position="1"/>
        <end position="39"/>
    </location>
</feature>
<feature type="compositionally biased region" description="Basic and acidic residues" evidence="1">
    <location>
        <begin position="798"/>
        <end position="829"/>
    </location>
</feature>